<keyword evidence="2" id="KW-1185">Reference proteome</keyword>
<proteinExistence type="predicted"/>
<dbReference type="SUPFAM" id="SSF53756">
    <property type="entry name" value="UDP-Glycosyltransferase/glycogen phosphorylase"/>
    <property type="match status" value="1"/>
</dbReference>
<comment type="caution">
    <text evidence="1">The sequence shown here is derived from an EMBL/GenBank/DDBJ whole genome shotgun (WGS) entry which is preliminary data.</text>
</comment>
<sequence>MKILLLGEYSNVHATLAEGLRALGHQVTVASNGDFWKDYPRDISLVRRKGKIGGMALLLKIYSLLPKLRGYDVVQLINPMFVELKAERIFPIYKYLRKHNKKVFLCAFGMDWYWVNTCINDMPLKYSDFNIGNVRRTNRDAIKEQNDWIGTAKERLNRFIANDCDGIIAGLYEYWVCYSSAMPRKTVYIPFPIKAGECQADNDRGDTAGRKLKVFIGINKSRSEYKGTDIMLKAALDIQKRHPDKMELIKAESLPFSEYEKLMNGSDAILDQLYSYTPSMNSLLAMSKGIICIGGGEEESYSIINETDLRPIINVQPNYESVCHELEQLVCHPERIGKLKAQSIEYVKKHHDYVKVAKEYEHYYTHEAGTP</sequence>
<dbReference type="EMBL" id="JACJJL010000003">
    <property type="protein sequence ID" value="MBM6660628.1"/>
    <property type="molecule type" value="Genomic_DNA"/>
</dbReference>
<accession>A0A938WL39</accession>
<dbReference type="Proteomes" id="UP000764045">
    <property type="component" value="Unassembled WGS sequence"/>
</dbReference>
<dbReference type="RefSeq" id="WP_205107576.1">
    <property type="nucleotide sequence ID" value="NZ_CAWUJD010000001.1"/>
</dbReference>
<gene>
    <name evidence="1" type="ORF">H6B30_02485</name>
</gene>
<evidence type="ECO:0000313" key="2">
    <source>
        <dbReference type="Proteomes" id="UP000764045"/>
    </source>
</evidence>
<name>A0A938WL39_9BACT</name>
<dbReference type="AlphaFoldDB" id="A0A938WL39"/>
<reference evidence="1 2" key="1">
    <citation type="journal article" date="2021" name="Sci. Rep.">
        <title>The distribution of antibiotic resistance genes in chicken gut microbiota commensals.</title>
        <authorList>
            <person name="Juricova H."/>
            <person name="Matiasovicova J."/>
            <person name="Kubasova T."/>
            <person name="Cejkova D."/>
            <person name="Rychlik I."/>
        </authorList>
    </citation>
    <scope>NUCLEOTIDE SEQUENCE [LARGE SCALE GENOMIC DNA]</scope>
    <source>
        <strain evidence="1 2">An819</strain>
    </source>
</reference>
<organism evidence="1 2">
    <name type="scientific">Marseilla massiliensis</name>
    <dbReference type="NCBI Taxonomy" id="1841864"/>
    <lineage>
        <taxon>Bacteria</taxon>
        <taxon>Pseudomonadati</taxon>
        <taxon>Bacteroidota</taxon>
        <taxon>Bacteroidia</taxon>
        <taxon>Bacteroidales</taxon>
        <taxon>Prevotellaceae</taxon>
        <taxon>Marseilla</taxon>
    </lineage>
</organism>
<protein>
    <submittedName>
        <fullName evidence="1">Glycosyltransferase family 1 protein</fullName>
    </submittedName>
</protein>
<evidence type="ECO:0000313" key="1">
    <source>
        <dbReference type="EMBL" id="MBM6660628.1"/>
    </source>
</evidence>